<dbReference type="Gene3D" id="3.30.420.40">
    <property type="match status" value="2"/>
</dbReference>
<gene>
    <name evidence="9" type="primary">buk</name>
    <name evidence="11" type="ORF">DFP96_103189</name>
</gene>
<dbReference type="InterPro" id="IPR023865">
    <property type="entry name" value="Aliphatic_acid_kinase_CS"/>
</dbReference>
<dbReference type="PROSITE" id="PS01075">
    <property type="entry name" value="ACETATE_KINASE_1"/>
    <property type="match status" value="1"/>
</dbReference>
<evidence type="ECO:0000256" key="5">
    <source>
        <dbReference type="ARBA" id="ARBA00022741"/>
    </source>
</evidence>
<keyword evidence="4 9" id="KW-0808">Transferase</keyword>
<dbReference type="InterPro" id="IPR043129">
    <property type="entry name" value="ATPase_NBD"/>
</dbReference>
<comment type="subcellular location">
    <subcellularLocation>
        <location evidence="1 9">Cytoplasm</location>
    </subcellularLocation>
</comment>
<evidence type="ECO:0000256" key="2">
    <source>
        <dbReference type="ARBA" id="ARBA00008748"/>
    </source>
</evidence>
<comment type="catalytic activity">
    <reaction evidence="8 9">
        <text>butanoate + ATP = butanoyl phosphate + ADP</text>
        <dbReference type="Rhea" id="RHEA:13585"/>
        <dbReference type="ChEBI" id="CHEBI:17968"/>
        <dbReference type="ChEBI" id="CHEBI:30616"/>
        <dbReference type="ChEBI" id="CHEBI:58079"/>
        <dbReference type="ChEBI" id="CHEBI:456216"/>
        <dbReference type="EC" id="2.7.2.7"/>
    </reaction>
</comment>
<evidence type="ECO:0000313" key="12">
    <source>
        <dbReference type="Proteomes" id="UP000295558"/>
    </source>
</evidence>
<comment type="similarity">
    <text evidence="2 9 10">Belongs to the acetokinase family.</text>
</comment>
<keyword evidence="3 9" id="KW-0963">Cytoplasm</keyword>
<dbReference type="EMBL" id="SNZK01000003">
    <property type="protein sequence ID" value="TDR54091.1"/>
    <property type="molecule type" value="Genomic_DNA"/>
</dbReference>
<dbReference type="NCBIfam" id="TIGR02707">
    <property type="entry name" value="butyr_kinase"/>
    <property type="match status" value="1"/>
</dbReference>
<organism evidence="11 12">
    <name type="scientific">Listeria rocourtiae</name>
    <dbReference type="NCBI Taxonomy" id="647910"/>
    <lineage>
        <taxon>Bacteria</taxon>
        <taxon>Bacillati</taxon>
        <taxon>Bacillota</taxon>
        <taxon>Bacilli</taxon>
        <taxon>Bacillales</taxon>
        <taxon>Listeriaceae</taxon>
        <taxon>Listeria</taxon>
    </lineage>
</organism>
<keyword evidence="5 9" id="KW-0547">Nucleotide-binding</keyword>
<dbReference type="HAMAP" id="MF_00542">
    <property type="entry name" value="Butyrate_kinase"/>
    <property type="match status" value="1"/>
</dbReference>
<proteinExistence type="inferred from homology"/>
<dbReference type="NCBIfam" id="NF002834">
    <property type="entry name" value="PRK03011.1-5"/>
    <property type="match status" value="1"/>
</dbReference>
<dbReference type="PIRSF" id="PIRSF036458">
    <property type="entry name" value="Butyrate_kin"/>
    <property type="match status" value="1"/>
</dbReference>
<dbReference type="InterPro" id="IPR011245">
    <property type="entry name" value="Butyrate_kin"/>
</dbReference>
<evidence type="ECO:0000256" key="9">
    <source>
        <dbReference type="HAMAP-Rule" id="MF_00542"/>
    </source>
</evidence>
<dbReference type="AlphaFoldDB" id="A0A4R6ZNK3"/>
<reference evidence="11 12" key="1">
    <citation type="submission" date="2019-03" db="EMBL/GenBank/DDBJ databases">
        <title>Genomic Encyclopedia of Type Strains, Phase III (KMG-III): the genomes of soil and plant-associated and newly described type strains.</title>
        <authorList>
            <person name="Whitman W."/>
        </authorList>
    </citation>
    <scope>NUCLEOTIDE SEQUENCE [LARGE SCALE GENOMIC DNA]</scope>
    <source>
        <strain evidence="11 12">CECT 7972</strain>
    </source>
</reference>
<dbReference type="GO" id="GO:0047761">
    <property type="term" value="F:butyrate kinase activity"/>
    <property type="evidence" value="ECO:0007669"/>
    <property type="project" value="UniProtKB-UniRule"/>
</dbReference>
<dbReference type="Pfam" id="PF00871">
    <property type="entry name" value="Acetate_kinase"/>
    <property type="match status" value="1"/>
</dbReference>
<dbReference type="PRINTS" id="PR00471">
    <property type="entry name" value="ACETATEKNASE"/>
</dbReference>
<dbReference type="GO" id="GO:0005524">
    <property type="term" value="F:ATP binding"/>
    <property type="evidence" value="ECO:0007669"/>
    <property type="project" value="UniProtKB-KW"/>
</dbReference>
<evidence type="ECO:0000256" key="8">
    <source>
        <dbReference type="ARBA" id="ARBA00048596"/>
    </source>
</evidence>
<dbReference type="GO" id="GO:0005737">
    <property type="term" value="C:cytoplasm"/>
    <property type="evidence" value="ECO:0007669"/>
    <property type="project" value="UniProtKB-SubCell"/>
</dbReference>
<dbReference type="OrthoDB" id="9771859at2"/>
<name>A0A4R6ZNK3_9LIST</name>
<dbReference type="GO" id="GO:0006083">
    <property type="term" value="P:acetate metabolic process"/>
    <property type="evidence" value="ECO:0007669"/>
    <property type="project" value="TreeGrafter"/>
</dbReference>
<dbReference type="SUPFAM" id="SSF53067">
    <property type="entry name" value="Actin-like ATPase domain"/>
    <property type="match status" value="2"/>
</dbReference>
<evidence type="ECO:0000256" key="10">
    <source>
        <dbReference type="RuleBase" id="RU003835"/>
    </source>
</evidence>
<sequence length="357" mass="38622">MAFLVLAINPGSTSTKVALFRDETAILAEEISHPRETIAQFESVMAQFEFRYTLIKETIAKIDITELAAVVGRGGLLRPMAGGTYNVNEAMERDLEIGISGQHASNLGGLLARKIADDYGIAAYIVDPVVVDELEPVARISGNAHIERQSIFHALNHKAVARNVANKLNKPYEESNFIVAHLGGGISVGSHQMGRVIDVNNALDGDGPMSPERSGSLPMASFLDWAFSGETTKASLHNEIVGRGGLVSYKGTNDLRDIERQIQDGDKEALELFKAMAYQVAKEIGSHAAVLKGQIAAIVLTGGLARSSQFIKEISQYVHWIAPIMTEPGEDEMAALNKGAQRILQGIEKAKIYQGEE</sequence>
<dbReference type="STRING" id="1265846.PROCOU_03914"/>
<dbReference type="CDD" id="cd24011">
    <property type="entry name" value="ASKHA_NBD_BK"/>
    <property type="match status" value="1"/>
</dbReference>
<dbReference type="InterPro" id="IPR000890">
    <property type="entry name" value="Aliphatic_acid_kin_short-chain"/>
</dbReference>
<protein>
    <recommendedName>
        <fullName evidence="9">Probable butyrate kinase</fullName>
        <shortName evidence="9">BK</shortName>
        <ecNumber evidence="9">2.7.2.7</ecNumber>
    </recommendedName>
    <alternativeName>
        <fullName evidence="9">Branched-chain carboxylic acid kinase</fullName>
    </alternativeName>
</protein>
<evidence type="ECO:0000256" key="4">
    <source>
        <dbReference type="ARBA" id="ARBA00022679"/>
    </source>
</evidence>
<keyword evidence="7 9" id="KW-0067">ATP-binding</keyword>
<evidence type="ECO:0000256" key="7">
    <source>
        <dbReference type="ARBA" id="ARBA00022840"/>
    </source>
</evidence>
<evidence type="ECO:0000256" key="6">
    <source>
        <dbReference type="ARBA" id="ARBA00022777"/>
    </source>
</evidence>
<keyword evidence="12" id="KW-1185">Reference proteome</keyword>
<evidence type="ECO:0000256" key="1">
    <source>
        <dbReference type="ARBA" id="ARBA00004496"/>
    </source>
</evidence>
<dbReference type="PANTHER" id="PTHR21060">
    <property type="entry name" value="ACETATE KINASE"/>
    <property type="match status" value="1"/>
</dbReference>
<comment type="caution">
    <text evidence="11">The sequence shown here is derived from an EMBL/GenBank/DDBJ whole genome shotgun (WGS) entry which is preliminary data.</text>
</comment>
<dbReference type="GO" id="GO:0008776">
    <property type="term" value="F:acetate kinase activity"/>
    <property type="evidence" value="ECO:0007669"/>
    <property type="project" value="TreeGrafter"/>
</dbReference>
<dbReference type="RefSeq" id="WP_036069615.1">
    <property type="nucleotide sequence ID" value="NZ_JAASUO010000001.1"/>
</dbReference>
<accession>A0A4R6ZNK3</accession>
<dbReference type="PANTHER" id="PTHR21060:SF3">
    <property type="entry name" value="BUTYRATE KINASE 2-RELATED"/>
    <property type="match status" value="1"/>
</dbReference>
<dbReference type="EC" id="2.7.2.7" evidence="9"/>
<keyword evidence="6 9" id="KW-0418">Kinase</keyword>
<dbReference type="Proteomes" id="UP000295558">
    <property type="component" value="Unassembled WGS sequence"/>
</dbReference>
<evidence type="ECO:0000313" key="11">
    <source>
        <dbReference type="EMBL" id="TDR54091.1"/>
    </source>
</evidence>
<evidence type="ECO:0000256" key="3">
    <source>
        <dbReference type="ARBA" id="ARBA00022490"/>
    </source>
</evidence>